<evidence type="ECO:0000256" key="1">
    <source>
        <dbReference type="SAM" id="Coils"/>
    </source>
</evidence>
<dbReference type="InterPro" id="IPR047992">
    <property type="entry name" value="BREX_PglZ"/>
</dbReference>
<dbReference type="RefSeq" id="WP_170121448.1">
    <property type="nucleotide sequence ID" value="NZ_PVTG01000024.1"/>
</dbReference>
<accession>A0A2T0SUU9</accession>
<dbReference type="EMBL" id="PVTG01000024">
    <property type="protein sequence ID" value="PRY37178.1"/>
    <property type="molecule type" value="Genomic_DNA"/>
</dbReference>
<feature type="domain" description="Alkaline phosphatase-like protein PglZ N-terminal" evidence="4">
    <location>
        <begin position="15"/>
        <end position="104"/>
    </location>
</feature>
<dbReference type="InterPro" id="IPR058880">
    <property type="entry name" value="PglZ_N"/>
</dbReference>
<dbReference type="InterPro" id="IPR058882">
    <property type="entry name" value="PglZ_C"/>
</dbReference>
<protein>
    <submittedName>
        <fullName evidence="6">PglZ domain-containing protein</fullName>
    </submittedName>
</protein>
<dbReference type="Pfam" id="PF08665">
    <property type="entry name" value="PglZ"/>
    <property type="match status" value="1"/>
</dbReference>
<evidence type="ECO:0000259" key="5">
    <source>
        <dbReference type="Pfam" id="PF25863"/>
    </source>
</evidence>
<sequence length="925" mass="96716">MTAGAPSVATVPVVRALLDEARRKNYTAGALGIRARPEWPGAGTFEHQGVPVTVVPCVSTLAVREALRQRGPDRWLVILTDRDDGDLGAGVRSHLIWHRLRTPDPWDAVQGRFAATALDPALPTVPGHRELALGLLACTPADGGWPPAPGGVLTRDHALGSVARRHLGLPAEELTADAVLRWTAAPHTSGLIADLRTLAGDALTDAVLDWIAGHLGAAAAPVRQLLRRGQGGDAVPLGVVLDTLLQARAGQRADDVVLAREALVRLEPRTGGAGVPPTALDAWATQAGGLVRRQLESRAEAAAAERLLAEADLLLAEARATALAECSALLPAALPARLARLAAALRSAVASSPAETVDRPAVSASRLDDVEAAWHAVQDHALAPGDPRVTAFRAAVRLARWLALDSTAAESTLPALHRRHLDVDAWVDSAVNDAAAGVGEPELGAALAAVLAAVQQRRNRHDEQFAAALADHTRSDRPGSPAMLLLEELLPEVVLPLARRTPVLLLVLDGMSAAVGTEVLADIVARSPGNWTEALPEGQPRRIGAVSVLPSITEVSRASLLSGELTVGGQDVEQRGYAALARAHRLPGAQLFHKKPLDSTAMGFAVAGDVGAAIDDQSGRPLVTCVLNTIDDALDRSDPAGTEWTAEAIKHLRPLLERARLAGRVVVLTSDHGHVVERRQGTQRSAPALSSARSRPDGPVGDGELLVTGRRVLKHDGRAVLAVDERLRYGPLKAGYHGGAAPAEIVVPVHVLVAGSQTAGTSLVPARPQEPEWWVGPVAGPPAAPAVPSAPAPRPRKTAAPSSLLTLFDDLEPEPAPAPAADSLGAVTVASATYADQRRLAGRVTVTDQQVRQLLDALAAAPDRRLPASAAARALDVAPAALRGAVLHAQRLLNVEGYAVLGVDVDGSTVRLDEPLLREQFELRA</sequence>
<proteinExistence type="predicted"/>
<dbReference type="Proteomes" id="UP000239210">
    <property type="component" value="Unassembled WGS sequence"/>
</dbReference>
<evidence type="ECO:0000313" key="6">
    <source>
        <dbReference type="EMBL" id="PRY37178.1"/>
    </source>
</evidence>
<reference evidence="6 7" key="1">
    <citation type="submission" date="2018-03" db="EMBL/GenBank/DDBJ databases">
        <title>Genomic Encyclopedia of Archaeal and Bacterial Type Strains, Phase II (KMG-II): from individual species to whole genera.</title>
        <authorList>
            <person name="Goeker M."/>
        </authorList>
    </citation>
    <scope>NUCLEOTIDE SEQUENCE [LARGE SCALE GENOMIC DNA]</scope>
    <source>
        <strain evidence="6 7">DSM 45416</strain>
    </source>
</reference>
<dbReference type="Pfam" id="PF25863">
    <property type="entry name" value="PglZ_C"/>
    <property type="match status" value="1"/>
</dbReference>
<evidence type="ECO:0000313" key="7">
    <source>
        <dbReference type="Proteomes" id="UP000239210"/>
    </source>
</evidence>
<dbReference type="Pfam" id="PF25861">
    <property type="entry name" value="PglZ_2nd"/>
    <property type="match status" value="1"/>
</dbReference>
<feature type="region of interest" description="Disordered" evidence="2">
    <location>
        <begin position="676"/>
        <end position="703"/>
    </location>
</feature>
<dbReference type="SUPFAM" id="SSF53649">
    <property type="entry name" value="Alkaline phosphatase-like"/>
    <property type="match status" value="1"/>
</dbReference>
<gene>
    <name evidence="6" type="ORF">LY71_12443</name>
</gene>
<name>A0A2T0SUU9_9ACTN</name>
<feature type="compositionally biased region" description="Low complexity" evidence="2">
    <location>
        <begin position="684"/>
        <end position="693"/>
    </location>
</feature>
<evidence type="ECO:0000256" key="2">
    <source>
        <dbReference type="SAM" id="MobiDB-lite"/>
    </source>
</evidence>
<keyword evidence="1" id="KW-0175">Coiled coil</keyword>
<dbReference type="InterPro" id="IPR017850">
    <property type="entry name" value="Alkaline_phosphatase_core_sf"/>
</dbReference>
<evidence type="ECO:0000259" key="4">
    <source>
        <dbReference type="Pfam" id="PF25862"/>
    </source>
</evidence>
<dbReference type="Pfam" id="PF25862">
    <property type="entry name" value="PglZ_1st"/>
    <property type="match status" value="1"/>
</dbReference>
<evidence type="ECO:0000259" key="3">
    <source>
        <dbReference type="Pfam" id="PF25861"/>
    </source>
</evidence>
<dbReference type="InterPro" id="IPR058881">
    <property type="entry name" value="PglZ_2nd"/>
</dbReference>
<comment type="caution">
    <text evidence="6">The sequence shown here is derived from an EMBL/GenBank/DDBJ whole genome shotgun (WGS) entry which is preliminary data.</text>
</comment>
<dbReference type="AlphaFoldDB" id="A0A2T0SUU9"/>
<feature type="domain" description="Alkaline phosphatase-like protein PglZ second" evidence="3">
    <location>
        <begin position="176"/>
        <end position="328"/>
    </location>
</feature>
<organism evidence="6 7">
    <name type="scientific">Geodermatophilus tzadiensis</name>
    <dbReference type="NCBI Taxonomy" id="1137988"/>
    <lineage>
        <taxon>Bacteria</taxon>
        <taxon>Bacillati</taxon>
        <taxon>Actinomycetota</taxon>
        <taxon>Actinomycetes</taxon>
        <taxon>Geodermatophilales</taxon>
        <taxon>Geodermatophilaceae</taxon>
        <taxon>Geodermatophilus</taxon>
    </lineage>
</organism>
<keyword evidence="7" id="KW-1185">Reference proteome</keyword>
<dbReference type="NCBIfam" id="NF033446">
    <property type="entry name" value="BREX_PglZ_2"/>
    <property type="match status" value="1"/>
</dbReference>
<feature type="coiled-coil region" evidence="1">
    <location>
        <begin position="292"/>
        <end position="321"/>
    </location>
</feature>
<feature type="domain" description="Alkaline phosphatase-like protein PglZ C-terminal" evidence="5">
    <location>
        <begin position="820"/>
        <end position="922"/>
    </location>
</feature>